<dbReference type="AlphaFoldDB" id="A0A0B1S8Z3"/>
<dbReference type="InterPro" id="IPR043519">
    <property type="entry name" value="NT_sf"/>
</dbReference>
<dbReference type="SUPFAM" id="SSF81631">
    <property type="entry name" value="PAP/OAS1 substrate-binding domain"/>
    <property type="match status" value="1"/>
</dbReference>
<dbReference type="InterPro" id="IPR054708">
    <property type="entry name" value="MTPAP-like_central"/>
</dbReference>
<dbReference type="Gene3D" id="3.30.460.10">
    <property type="entry name" value="Beta Polymerase, domain 2"/>
    <property type="match status" value="1"/>
</dbReference>
<feature type="domain" description="Poly(A) RNA polymerase mitochondrial-like central palm" evidence="1">
    <location>
        <begin position="64"/>
        <end position="192"/>
    </location>
</feature>
<name>A0A0B1S8Z3_OESDE</name>
<dbReference type="PANTHER" id="PTHR12271:SF40">
    <property type="entry name" value="POLY(A) RNA POLYMERASE GLD2"/>
    <property type="match status" value="1"/>
</dbReference>
<reference evidence="2 3" key="1">
    <citation type="submission" date="2014-03" db="EMBL/GenBank/DDBJ databases">
        <title>Draft genome of the hookworm Oesophagostomum dentatum.</title>
        <authorList>
            <person name="Mitreva M."/>
        </authorList>
    </citation>
    <scope>NUCLEOTIDE SEQUENCE [LARGE SCALE GENOMIC DNA]</scope>
    <source>
        <strain evidence="2 3">OD-Hann</strain>
    </source>
</reference>
<dbReference type="Gene3D" id="1.10.1410.10">
    <property type="match status" value="1"/>
</dbReference>
<organism evidence="2 3">
    <name type="scientific">Oesophagostomum dentatum</name>
    <name type="common">Nodular worm</name>
    <dbReference type="NCBI Taxonomy" id="61180"/>
    <lineage>
        <taxon>Eukaryota</taxon>
        <taxon>Metazoa</taxon>
        <taxon>Ecdysozoa</taxon>
        <taxon>Nematoda</taxon>
        <taxon>Chromadorea</taxon>
        <taxon>Rhabditida</taxon>
        <taxon>Rhabditina</taxon>
        <taxon>Rhabditomorpha</taxon>
        <taxon>Strongyloidea</taxon>
        <taxon>Strongylidae</taxon>
        <taxon>Oesophagostomum</taxon>
    </lineage>
</organism>
<evidence type="ECO:0000259" key="1">
    <source>
        <dbReference type="Pfam" id="PF22600"/>
    </source>
</evidence>
<dbReference type="CDD" id="cd05402">
    <property type="entry name" value="NT_PAP_TUTase"/>
    <property type="match status" value="1"/>
</dbReference>
<dbReference type="PANTHER" id="PTHR12271">
    <property type="entry name" value="POLY A POLYMERASE CID PAP -RELATED"/>
    <property type="match status" value="1"/>
</dbReference>
<evidence type="ECO:0000313" key="2">
    <source>
        <dbReference type="EMBL" id="KHJ79650.1"/>
    </source>
</evidence>
<protein>
    <recommendedName>
        <fullName evidence="1">Poly(A) RNA polymerase mitochondrial-like central palm domain-containing protein</fullName>
    </recommendedName>
</protein>
<evidence type="ECO:0000313" key="3">
    <source>
        <dbReference type="Proteomes" id="UP000053660"/>
    </source>
</evidence>
<proteinExistence type="predicted"/>
<dbReference type="SUPFAM" id="SSF81301">
    <property type="entry name" value="Nucleotidyltransferase"/>
    <property type="match status" value="1"/>
</dbReference>
<dbReference type="OrthoDB" id="434989at2759"/>
<dbReference type="GO" id="GO:0031123">
    <property type="term" value="P:RNA 3'-end processing"/>
    <property type="evidence" value="ECO:0007669"/>
    <property type="project" value="TreeGrafter"/>
</dbReference>
<dbReference type="EMBL" id="KN603918">
    <property type="protein sequence ID" value="KHJ79650.1"/>
    <property type="molecule type" value="Genomic_DNA"/>
</dbReference>
<sequence length="380" mass="43454">MLLPCSRLPSCSRRVVSTLSENPLIYDVDYRFSDSFIARHRKQLLQWNSSLVKAQGHRAQFAKKNRDKTDQYLSKLRNVLCNQRRSIVPIGSSVNGLCGKNSDLDLVLITDDNESRRLEYCEKFKNNEHFRRSQMNAVSGMLKSAKLVEPGSFQQILFSAVPILKFTTREGITVDLQFNNIGPIRSSLFVRTCVQFSIIVPIVLHWINSFFDTIKLKNSRHGLFSTYHLNMLALHFLQNRTFPVLPDILASCPRLQPNTPWQEVAEILSSRDAKVHILNDSFIPLDAAPAEVIIKMIDYFSQIDLYNLSIDICGNVYKRLPEDTEDSFIQLIDPYFPEDTLPHARCTVRNGPSLVQQAFSAMKSDLRSGIVPKFLRISRS</sequence>
<dbReference type="Pfam" id="PF22600">
    <property type="entry name" value="MTPAP-like_central"/>
    <property type="match status" value="1"/>
</dbReference>
<accession>A0A0B1S8Z3</accession>
<dbReference type="GO" id="GO:1990817">
    <property type="term" value="F:poly(A) RNA polymerase activity"/>
    <property type="evidence" value="ECO:0007669"/>
    <property type="project" value="TreeGrafter"/>
</dbReference>
<dbReference type="Proteomes" id="UP000053660">
    <property type="component" value="Unassembled WGS sequence"/>
</dbReference>
<gene>
    <name evidence="2" type="ORF">OESDEN_20698</name>
</gene>
<keyword evidence="3" id="KW-1185">Reference proteome</keyword>